<feature type="transmembrane region" description="Helical" evidence="6">
    <location>
        <begin position="132"/>
        <end position="152"/>
    </location>
</feature>
<dbReference type="GO" id="GO:0016787">
    <property type="term" value="F:hydrolase activity"/>
    <property type="evidence" value="ECO:0007669"/>
    <property type="project" value="TreeGrafter"/>
</dbReference>
<organism evidence="7 8">
    <name type="scientific">Edwardsiella anguillarum ET080813</name>
    <dbReference type="NCBI Taxonomy" id="667120"/>
    <lineage>
        <taxon>Bacteria</taxon>
        <taxon>Pseudomonadati</taxon>
        <taxon>Pseudomonadota</taxon>
        <taxon>Gammaproteobacteria</taxon>
        <taxon>Enterobacterales</taxon>
        <taxon>Hafniaceae</taxon>
        <taxon>Edwardsiella</taxon>
    </lineage>
</organism>
<evidence type="ECO:0000256" key="5">
    <source>
        <dbReference type="ARBA" id="ARBA00023136"/>
    </source>
</evidence>
<keyword evidence="4 6" id="KW-1133">Transmembrane helix</keyword>
<evidence type="ECO:0000256" key="3">
    <source>
        <dbReference type="ARBA" id="ARBA00022692"/>
    </source>
</evidence>
<comment type="subcellular location">
    <subcellularLocation>
        <location evidence="1">Membrane</location>
        <topology evidence="1">Multi-pass membrane protein</topology>
    </subcellularLocation>
</comment>
<feature type="transmembrane region" description="Helical" evidence="6">
    <location>
        <begin position="77"/>
        <end position="97"/>
    </location>
</feature>
<protein>
    <submittedName>
        <fullName evidence="7">Putative enzyme yhhN</fullName>
    </submittedName>
</protein>
<evidence type="ECO:0000256" key="4">
    <source>
        <dbReference type="ARBA" id="ARBA00022989"/>
    </source>
</evidence>
<dbReference type="GeneID" id="33939187"/>
<dbReference type="PANTHER" id="PTHR31885">
    <property type="entry name" value="GH04784P"/>
    <property type="match status" value="1"/>
</dbReference>
<reference evidence="7 8" key="1">
    <citation type="journal article" date="2012" name="PLoS ONE">
        <title>Edwardsiella comparative phylogenomics reveal the new intra/inter-species taxonomic relationships, virulence evolution and niche adaptation mechanisms.</title>
        <authorList>
            <person name="Yang M."/>
            <person name="Lv Y."/>
            <person name="Xiao J."/>
            <person name="Wu H."/>
            <person name="Zheng H."/>
            <person name="Liu Q."/>
            <person name="Zhang Y."/>
            <person name="Wang Q."/>
        </authorList>
    </citation>
    <scope>NUCLEOTIDE SEQUENCE [LARGE SCALE GENOMIC DNA]</scope>
    <source>
        <strain evidence="8">080813</strain>
    </source>
</reference>
<dbReference type="Proteomes" id="UP000028681">
    <property type="component" value="Chromosome"/>
</dbReference>
<dbReference type="InterPro" id="IPR012506">
    <property type="entry name" value="TMEM86B-like"/>
</dbReference>
<sequence length="208" mass="23350">MSWAFLAVLFSGWLYVDASYRGPSWQRWLFKPLTLLLLLLLGWNAPHLGPGGYFILLGLLATLAADALLLLPRERMLYAIGALFLSQLLYTISFASAMTLALYWPPLLILLAIGAVLLAIIWGPLETLRWPVVTYVAMMLVMVWIAGAQYFVRGDDQGFSLLLGAWLLLLANAVWLIDRFRTHFRAAGALIAFGYFVGHFLIVRSLYL</sequence>
<dbReference type="AlphaFoldDB" id="A0A076LN21"/>
<evidence type="ECO:0000256" key="2">
    <source>
        <dbReference type="ARBA" id="ARBA00007375"/>
    </source>
</evidence>
<feature type="transmembrane region" description="Helical" evidence="6">
    <location>
        <begin position="158"/>
        <end position="177"/>
    </location>
</feature>
<dbReference type="GO" id="GO:0016020">
    <property type="term" value="C:membrane"/>
    <property type="evidence" value="ECO:0007669"/>
    <property type="project" value="UniProtKB-SubCell"/>
</dbReference>
<evidence type="ECO:0000256" key="6">
    <source>
        <dbReference type="SAM" id="Phobius"/>
    </source>
</evidence>
<gene>
    <name evidence="7" type="primary">yhhN</name>
    <name evidence="7" type="ORF">ETEE_1564</name>
</gene>
<dbReference type="RefSeq" id="WP_034163960.1">
    <property type="nucleotide sequence ID" value="NZ_CP006664.1"/>
</dbReference>
<comment type="similarity">
    <text evidence="2">Belongs to the TMEM86 family.</text>
</comment>
<dbReference type="EMBL" id="CP006664">
    <property type="protein sequence ID" value="AIJ08013.1"/>
    <property type="molecule type" value="Genomic_DNA"/>
</dbReference>
<proteinExistence type="inferred from homology"/>
<accession>A0A076LN21</accession>
<evidence type="ECO:0000313" key="7">
    <source>
        <dbReference type="EMBL" id="AIJ08013.1"/>
    </source>
</evidence>
<feature type="transmembrane region" description="Helical" evidence="6">
    <location>
        <begin position="103"/>
        <end position="125"/>
    </location>
</feature>
<feature type="transmembrane region" description="Helical" evidence="6">
    <location>
        <begin position="189"/>
        <end position="207"/>
    </location>
</feature>
<keyword evidence="5 6" id="KW-0472">Membrane</keyword>
<dbReference type="KEGG" id="ete:ETEE_1564"/>
<name>A0A076LN21_9GAMM</name>
<evidence type="ECO:0000256" key="1">
    <source>
        <dbReference type="ARBA" id="ARBA00004141"/>
    </source>
</evidence>
<dbReference type="PANTHER" id="PTHR31885:SF6">
    <property type="entry name" value="GH04784P"/>
    <property type="match status" value="1"/>
</dbReference>
<keyword evidence="3 6" id="KW-0812">Transmembrane</keyword>
<feature type="transmembrane region" description="Helical" evidence="6">
    <location>
        <begin position="51"/>
        <end position="70"/>
    </location>
</feature>
<dbReference type="Pfam" id="PF07947">
    <property type="entry name" value="YhhN"/>
    <property type="match status" value="1"/>
</dbReference>
<evidence type="ECO:0000313" key="8">
    <source>
        <dbReference type="Proteomes" id="UP000028681"/>
    </source>
</evidence>
<dbReference type="HOGENOM" id="CLU_079086_6_1_6"/>